<dbReference type="InterPro" id="IPR000953">
    <property type="entry name" value="Chromo/chromo_shadow_dom"/>
</dbReference>
<organism evidence="4 5">
    <name type="scientific">Chlamydomonas eustigma</name>
    <dbReference type="NCBI Taxonomy" id="1157962"/>
    <lineage>
        <taxon>Eukaryota</taxon>
        <taxon>Viridiplantae</taxon>
        <taxon>Chlorophyta</taxon>
        <taxon>core chlorophytes</taxon>
        <taxon>Chlorophyceae</taxon>
        <taxon>CS clade</taxon>
        <taxon>Chlamydomonadales</taxon>
        <taxon>Chlamydomonadaceae</taxon>
        <taxon>Chlamydomonas</taxon>
    </lineage>
</organism>
<name>A0A250XU85_9CHLO</name>
<dbReference type="PANTHER" id="PTHR22812">
    <property type="entry name" value="CHROMOBOX PROTEIN"/>
    <property type="match status" value="1"/>
</dbReference>
<feature type="domain" description="Chromo" evidence="3">
    <location>
        <begin position="35"/>
        <end position="92"/>
    </location>
</feature>
<evidence type="ECO:0000256" key="1">
    <source>
        <dbReference type="ARBA" id="ARBA00004123"/>
    </source>
</evidence>
<dbReference type="GO" id="GO:0005634">
    <property type="term" value="C:nucleus"/>
    <property type="evidence" value="ECO:0007669"/>
    <property type="project" value="UniProtKB-SubCell"/>
</dbReference>
<dbReference type="InterPro" id="IPR023780">
    <property type="entry name" value="Chromo_domain"/>
</dbReference>
<accession>A0A250XU85</accession>
<dbReference type="InterPro" id="IPR023779">
    <property type="entry name" value="Chromodomain_CS"/>
</dbReference>
<comment type="subcellular location">
    <subcellularLocation>
        <location evidence="1">Nucleus</location>
    </subcellularLocation>
</comment>
<dbReference type="PROSITE" id="PS00598">
    <property type="entry name" value="CHROMO_1"/>
    <property type="match status" value="1"/>
</dbReference>
<dbReference type="STRING" id="1157962.A0A250XU85"/>
<dbReference type="Pfam" id="PF00385">
    <property type="entry name" value="Chromo"/>
    <property type="match status" value="1"/>
</dbReference>
<evidence type="ECO:0000256" key="2">
    <source>
        <dbReference type="ARBA" id="ARBA00023242"/>
    </source>
</evidence>
<dbReference type="InterPro" id="IPR016197">
    <property type="entry name" value="Chromo-like_dom_sf"/>
</dbReference>
<keyword evidence="5" id="KW-1185">Reference proteome</keyword>
<dbReference type="AlphaFoldDB" id="A0A250XU85"/>
<dbReference type="Proteomes" id="UP000232323">
    <property type="component" value="Unassembled WGS sequence"/>
</dbReference>
<evidence type="ECO:0000259" key="3">
    <source>
        <dbReference type="PROSITE" id="PS50013"/>
    </source>
</evidence>
<dbReference type="Gene3D" id="2.40.50.40">
    <property type="match status" value="1"/>
</dbReference>
<protein>
    <recommendedName>
        <fullName evidence="3">Chromo domain-containing protein</fullName>
    </recommendedName>
</protein>
<keyword evidence="2" id="KW-0539">Nucleus</keyword>
<comment type="caution">
    <text evidence="4">The sequence shown here is derived from an EMBL/GenBank/DDBJ whole genome shotgun (WGS) entry which is preliminary data.</text>
</comment>
<dbReference type="PROSITE" id="PS50013">
    <property type="entry name" value="CHROMO_2"/>
    <property type="match status" value="1"/>
</dbReference>
<sequence>MPKYVPGTQLTPSSYVLEVHHLPSNSQEAPVDGYYKVEKILGRRVKQKKGKKYAEFHVKWLGFDYSENSWEPQKNITPDLVNLYNRNNPQALCKEVKELQKLCKILKRKSAAIAVVDAL</sequence>
<dbReference type="InterPro" id="IPR051219">
    <property type="entry name" value="Heterochromatin_chromo-domain"/>
</dbReference>
<reference evidence="4 5" key="1">
    <citation type="submission" date="2017-08" db="EMBL/GenBank/DDBJ databases">
        <title>Acidophilic green algal genome provides insights into adaptation to an acidic environment.</title>
        <authorList>
            <person name="Hirooka S."/>
            <person name="Hirose Y."/>
            <person name="Kanesaki Y."/>
            <person name="Higuchi S."/>
            <person name="Fujiwara T."/>
            <person name="Onuma R."/>
            <person name="Era A."/>
            <person name="Ohbayashi R."/>
            <person name="Uzuka A."/>
            <person name="Nozaki H."/>
            <person name="Yoshikawa H."/>
            <person name="Miyagishima S.Y."/>
        </authorList>
    </citation>
    <scope>NUCLEOTIDE SEQUENCE [LARGE SCALE GENOMIC DNA]</scope>
    <source>
        <strain evidence="4 5">NIES-2499</strain>
    </source>
</reference>
<dbReference type="SUPFAM" id="SSF54160">
    <property type="entry name" value="Chromo domain-like"/>
    <property type="match status" value="1"/>
</dbReference>
<proteinExistence type="predicted"/>
<evidence type="ECO:0000313" key="4">
    <source>
        <dbReference type="EMBL" id="GAX86635.1"/>
    </source>
</evidence>
<gene>
    <name evidence="4" type="ORF">CEUSTIGMA_g14043.t1</name>
</gene>
<evidence type="ECO:0000313" key="5">
    <source>
        <dbReference type="Proteomes" id="UP000232323"/>
    </source>
</evidence>
<dbReference type="SMART" id="SM00298">
    <property type="entry name" value="CHROMO"/>
    <property type="match status" value="1"/>
</dbReference>
<dbReference type="EMBL" id="BEGY01000425">
    <property type="protein sequence ID" value="GAX86635.1"/>
    <property type="molecule type" value="Genomic_DNA"/>
</dbReference>
<dbReference type="CDD" id="cd00024">
    <property type="entry name" value="CD_CSD"/>
    <property type="match status" value="1"/>
</dbReference>
<dbReference type="OrthoDB" id="1918685at2759"/>